<dbReference type="eggNOG" id="COG0110">
    <property type="taxonomic scope" value="Bacteria"/>
</dbReference>
<proteinExistence type="inferred from homology"/>
<keyword evidence="2" id="KW-0808">Transferase</keyword>
<gene>
    <name evidence="3" type="ordered locus">Sta7437_0784</name>
</gene>
<dbReference type="EMBL" id="CP003653">
    <property type="protein sequence ID" value="AFZ34375.1"/>
    <property type="molecule type" value="Genomic_DNA"/>
</dbReference>
<dbReference type="GO" id="GO:0008374">
    <property type="term" value="F:O-acyltransferase activity"/>
    <property type="evidence" value="ECO:0007669"/>
    <property type="project" value="TreeGrafter"/>
</dbReference>
<comment type="similarity">
    <text evidence="1">Belongs to the transferase hexapeptide repeat family.</text>
</comment>
<dbReference type="AlphaFoldDB" id="K9XP38"/>
<dbReference type="Proteomes" id="UP000010473">
    <property type="component" value="Chromosome"/>
</dbReference>
<name>K9XP38_STAC7</name>
<dbReference type="STRING" id="111780.Sta7437_0784"/>
<dbReference type="PANTHER" id="PTHR23416:SF23">
    <property type="entry name" value="ACETYLTRANSFERASE C18B11.09C-RELATED"/>
    <property type="match status" value="1"/>
</dbReference>
<dbReference type="OrthoDB" id="9801697at2"/>
<accession>K9XP38</accession>
<dbReference type="RefSeq" id="WP_015192048.1">
    <property type="nucleotide sequence ID" value="NC_019748.1"/>
</dbReference>
<evidence type="ECO:0000313" key="4">
    <source>
        <dbReference type="Proteomes" id="UP000010473"/>
    </source>
</evidence>
<dbReference type="Gene3D" id="2.160.10.10">
    <property type="entry name" value="Hexapeptide repeat proteins"/>
    <property type="match status" value="1"/>
</dbReference>
<dbReference type="HOGENOM" id="CLU_1585457_0_0_3"/>
<evidence type="ECO:0000256" key="2">
    <source>
        <dbReference type="ARBA" id="ARBA00022679"/>
    </source>
</evidence>
<dbReference type="KEGG" id="scs:Sta7437_0784"/>
<dbReference type="InterPro" id="IPR011004">
    <property type="entry name" value="Trimer_LpxA-like_sf"/>
</dbReference>
<dbReference type="CDD" id="cd04647">
    <property type="entry name" value="LbH_MAT_like"/>
    <property type="match status" value="1"/>
</dbReference>
<dbReference type="SUPFAM" id="SSF51161">
    <property type="entry name" value="Trimeric LpxA-like enzymes"/>
    <property type="match status" value="1"/>
</dbReference>
<dbReference type="InterPro" id="IPR001451">
    <property type="entry name" value="Hexapep"/>
</dbReference>
<protein>
    <recommendedName>
        <fullName evidence="5">Acyltransferase</fullName>
    </recommendedName>
</protein>
<dbReference type="Pfam" id="PF00132">
    <property type="entry name" value="Hexapep"/>
    <property type="match status" value="1"/>
</dbReference>
<evidence type="ECO:0000313" key="3">
    <source>
        <dbReference type="EMBL" id="AFZ34375.1"/>
    </source>
</evidence>
<organism evidence="3 4">
    <name type="scientific">Stanieria cyanosphaera (strain ATCC 29371 / PCC 7437)</name>
    <dbReference type="NCBI Taxonomy" id="111780"/>
    <lineage>
        <taxon>Bacteria</taxon>
        <taxon>Bacillati</taxon>
        <taxon>Cyanobacteriota</taxon>
        <taxon>Cyanophyceae</taxon>
        <taxon>Pleurocapsales</taxon>
        <taxon>Dermocarpellaceae</taxon>
        <taxon>Stanieria</taxon>
    </lineage>
</organism>
<evidence type="ECO:0000256" key="1">
    <source>
        <dbReference type="ARBA" id="ARBA00007274"/>
    </source>
</evidence>
<reference evidence="4" key="1">
    <citation type="journal article" date="2013" name="Proc. Natl. Acad. Sci. U.S.A.">
        <title>Improving the coverage of the cyanobacterial phylum using diversity-driven genome sequencing.</title>
        <authorList>
            <person name="Shih P.M."/>
            <person name="Wu D."/>
            <person name="Latifi A."/>
            <person name="Axen S.D."/>
            <person name="Fewer D.P."/>
            <person name="Talla E."/>
            <person name="Calteau A."/>
            <person name="Cai F."/>
            <person name="Tandeau de Marsac N."/>
            <person name="Rippka R."/>
            <person name="Herdman M."/>
            <person name="Sivonen K."/>
            <person name="Coursin T."/>
            <person name="Laurent T."/>
            <person name="Goodwin L."/>
            <person name="Nolan M."/>
            <person name="Davenport K.W."/>
            <person name="Han C.S."/>
            <person name="Rubin E.M."/>
            <person name="Eisen J.A."/>
            <person name="Woyke T."/>
            <person name="Gugger M."/>
            <person name="Kerfeld C.A."/>
        </authorList>
    </citation>
    <scope>NUCLEOTIDE SEQUENCE [LARGE SCALE GENOMIC DNA]</scope>
    <source>
        <strain evidence="4">ATCC 29371 / PCC 7437</strain>
    </source>
</reference>
<dbReference type="GO" id="GO:0031470">
    <property type="term" value="C:carboxysome"/>
    <property type="evidence" value="ECO:0007669"/>
    <property type="project" value="UniProtKB-ARBA"/>
</dbReference>
<sequence length="168" mass="18259">MILINKIKRKIIAVLAYCIEPVIQEIINNRIRVWGDPKRLKIASTASMVNTLFNTSSGYITIGDYTFTGHNVSIITGTHKYQSFLEERKTNVPCIGRDIVIGKGVWIGSNCVILGPATIGDHAVIAAGSVIIPKTNIPPAVIVGGIPGKIIKKIVKDDSLYFINQSNS</sequence>
<dbReference type="GO" id="GO:0043886">
    <property type="term" value="F:structural constituent of carboxysome shell"/>
    <property type="evidence" value="ECO:0007669"/>
    <property type="project" value="UniProtKB-ARBA"/>
</dbReference>
<dbReference type="PANTHER" id="PTHR23416">
    <property type="entry name" value="SIALIC ACID SYNTHASE-RELATED"/>
    <property type="match status" value="1"/>
</dbReference>
<keyword evidence="4" id="KW-1185">Reference proteome</keyword>
<dbReference type="InterPro" id="IPR051159">
    <property type="entry name" value="Hexapeptide_acetyltransf"/>
</dbReference>
<evidence type="ECO:0008006" key="5">
    <source>
        <dbReference type="Google" id="ProtNLM"/>
    </source>
</evidence>